<name>A0A1A8TF46_9GAMM</name>
<evidence type="ECO:0000313" key="2">
    <source>
        <dbReference type="Proteomes" id="UP000092627"/>
    </source>
</evidence>
<reference evidence="1 2" key="1">
    <citation type="submission" date="2016-06" db="EMBL/GenBank/DDBJ databases">
        <authorList>
            <person name="Kjaerup R.B."/>
            <person name="Dalgaard T.S."/>
            <person name="Juul-Madsen H.R."/>
        </authorList>
    </citation>
    <scope>NUCLEOTIDE SEQUENCE [LARGE SCALE GENOMIC DNA]</scope>
    <source>
        <strain evidence="1 2">CECT 5080</strain>
    </source>
</reference>
<accession>A0A1A8TF46</accession>
<organism evidence="1 2">
    <name type="scientific">Marinomonas aquimarina</name>
    <dbReference type="NCBI Taxonomy" id="295068"/>
    <lineage>
        <taxon>Bacteria</taxon>
        <taxon>Pseudomonadati</taxon>
        <taxon>Pseudomonadota</taxon>
        <taxon>Gammaproteobacteria</taxon>
        <taxon>Oceanospirillales</taxon>
        <taxon>Oceanospirillaceae</taxon>
        <taxon>Marinomonas</taxon>
    </lineage>
</organism>
<sequence length="158" mass="17104">MLLCKSGLYLGIEVSPPRTEPGRTSGLRSATSFCERGIFPRLLVVGPRCAREMLLCTSGSYPAIEVSLPRTEPGRTSGLYPAMKAMLPQTEPGRTSGLYPAMKAMLPRTESGRTSGLYPAIEVSLPRTEPGRTSGLNSATSFCWRGILPRVRAGYIPR</sequence>
<dbReference type="Proteomes" id="UP000092627">
    <property type="component" value="Unassembled WGS sequence"/>
</dbReference>
<evidence type="ECO:0000313" key="1">
    <source>
        <dbReference type="EMBL" id="SBS31641.1"/>
    </source>
</evidence>
<gene>
    <name evidence="1" type="ORF">MAQ5080_02023</name>
</gene>
<dbReference type="AlphaFoldDB" id="A0A1A8TF46"/>
<dbReference type="EMBL" id="FLOC01000011">
    <property type="protein sequence ID" value="SBS31641.1"/>
    <property type="molecule type" value="Genomic_DNA"/>
</dbReference>
<keyword evidence="2" id="KW-1185">Reference proteome</keyword>
<proteinExistence type="predicted"/>
<protein>
    <submittedName>
        <fullName evidence="1">Uncharacterized protein</fullName>
    </submittedName>
</protein>